<proteinExistence type="predicted"/>
<dbReference type="EMBL" id="JASVWF010000009">
    <property type="protein sequence ID" value="MDL5160189.1"/>
    <property type="molecule type" value="Genomic_DNA"/>
</dbReference>
<evidence type="ECO:0000313" key="1">
    <source>
        <dbReference type="EMBL" id="MDL5160189.1"/>
    </source>
</evidence>
<accession>A0ABT7MHN4</accession>
<comment type="caution">
    <text evidence="1">The sequence shown here is derived from an EMBL/GenBank/DDBJ whole genome shotgun (WGS) entry which is preliminary data.</text>
</comment>
<sequence length="42" mass="4876">MAGPRNPERVYLDSSVWLQWFEDPSGQAAVRRVLEWTETGQL</sequence>
<dbReference type="RefSeq" id="WP_286056793.1">
    <property type="nucleotide sequence ID" value="NZ_JASVWF010000009.1"/>
</dbReference>
<name>A0ABT7MHN4_9PSEU</name>
<protein>
    <recommendedName>
        <fullName evidence="3">PIN domain-containing protein</fullName>
    </recommendedName>
</protein>
<keyword evidence="2" id="KW-1185">Reference proteome</keyword>
<reference evidence="1 2" key="1">
    <citation type="submission" date="2023-06" db="EMBL/GenBank/DDBJ databases">
        <title>Actinomycetospora Odt1-22.</title>
        <authorList>
            <person name="Supong K."/>
        </authorList>
    </citation>
    <scope>NUCLEOTIDE SEQUENCE [LARGE SCALE GENOMIC DNA]</scope>
    <source>
        <strain evidence="1 2">Odt1-22</strain>
    </source>
</reference>
<gene>
    <name evidence="1" type="ORF">QRT03_29760</name>
</gene>
<evidence type="ECO:0000313" key="2">
    <source>
        <dbReference type="Proteomes" id="UP001231924"/>
    </source>
</evidence>
<dbReference type="Proteomes" id="UP001231924">
    <property type="component" value="Unassembled WGS sequence"/>
</dbReference>
<evidence type="ECO:0008006" key="3">
    <source>
        <dbReference type="Google" id="ProtNLM"/>
    </source>
</evidence>
<organism evidence="1 2">
    <name type="scientific">Actinomycetospora termitidis</name>
    <dbReference type="NCBI Taxonomy" id="3053470"/>
    <lineage>
        <taxon>Bacteria</taxon>
        <taxon>Bacillati</taxon>
        <taxon>Actinomycetota</taxon>
        <taxon>Actinomycetes</taxon>
        <taxon>Pseudonocardiales</taxon>
        <taxon>Pseudonocardiaceae</taxon>
        <taxon>Actinomycetospora</taxon>
    </lineage>
</organism>